<dbReference type="InParanoid" id="Q01NY3"/>
<feature type="transmembrane region" description="Helical" evidence="1">
    <location>
        <begin position="73"/>
        <end position="95"/>
    </location>
</feature>
<dbReference type="EMBL" id="CP000473">
    <property type="protein sequence ID" value="ABJ88637.1"/>
    <property type="molecule type" value="Genomic_DNA"/>
</dbReference>
<feature type="transmembrane region" description="Helical" evidence="1">
    <location>
        <begin position="35"/>
        <end position="61"/>
    </location>
</feature>
<feature type="transmembrane region" description="Helical" evidence="1">
    <location>
        <begin position="115"/>
        <end position="136"/>
    </location>
</feature>
<dbReference type="HOGENOM" id="CLU_1694378_0_0_0"/>
<evidence type="ECO:0000256" key="1">
    <source>
        <dbReference type="SAM" id="Phobius"/>
    </source>
</evidence>
<accession>Q01NY3</accession>
<reference evidence="2" key="1">
    <citation type="submission" date="2006-10" db="EMBL/GenBank/DDBJ databases">
        <title>Complete sequence of Solibacter usitatus Ellin6076.</title>
        <authorList>
            <consortium name="US DOE Joint Genome Institute"/>
            <person name="Copeland A."/>
            <person name="Lucas S."/>
            <person name="Lapidus A."/>
            <person name="Barry K."/>
            <person name="Detter J.C."/>
            <person name="Glavina del Rio T."/>
            <person name="Hammon N."/>
            <person name="Israni S."/>
            <person name="Dalin E."/>
            <person name="Tice H."/>
            <person name="Pitluck S."/>
            <person name="Thompson L.S."/>
            <person name="Brettin T."/>
            <person name="Bruce D."/>
            <person name="Han C."/>
            <person name="Tapia R."/>
            <person name="Gilna P."/>
            <person name="Schmutz J."/>
            <person name="Larimer F."/>
            <person name="Land M."/>
            <person name="Hauser L."/>
            <person name="Kyrpides N."/>
            <person name="Mikhailova N."/>
            <person name="Janssen P.H."/>
            <person name="Kuske C.R."/>
            <person name="Richardson P."/>
        </authorList>
    </citation>
    <scope>NUCLEOTIDE SEQUENCE</scope>
    <source>
        <strain evidence="2">Ellin6076</strain>
    </source>
</reference>
<keyword evidence="1" id="KW-0472">Membrane</keyword>
<dbReference type="KEGG" id="sus:Acid_7739"/>
<name>Q01NY3_SOLUE</name>
<dbReference type="STRING" id="234267.Acid_7739"/>
<keyword evidence="1" id="KW-0812">Transmembrane</keyword>
<dbReference type="AlphaFoldDB" id="Q01NY3"/>
<keyword evidence="1" id="KW-1133">Transmembrane helix</keyword>
<gene>
    <name evidence="2" type="ordered locus">Acid_7739</name>
</gene>
<organism evidence="2">
    <name type="scientific">Solibacter usitatus (strain Ellin6076)</name>
    <dbReference type="NCBI Taxonomy" id="234267"/>
    <lineage>
        <taxon>Bacteria</taxon>
        <taxon>Pseudomonadati</taxon>
        <taxon>Acidobacteriota</taxon>
        <taxon>Terriglobia</taxon>
        <taxon>Bryobacterales</taxon>
        <taxon>Solibacteraceae</taxon>
        <taxon>Candidatus Solibacter</taxon>
    </lineage>
</organism>
<proteinExistence type="predicted"/>
<evidence type="ECO:0000313" key="2">
    <source>
        <dbReference type="EMBL" id="ABJ88637.1"/>
    </source>
</evidence>
<protein>
    <submittedName>
        <fullName evidence="2">Uncharacterized protein</fullName>
    </submittedName>
</protein>
<sequence precursor="true">MRIFAALLASVLSAAILFALEFIAEGMAAGMDVSINIFLVGIAINLAIGIPVALLGGLPIWMILRNRRIQSPVPLVFVGCLLALSTYLVLVAMGMGAPSDQPMTFLQNLLRPFHIPRIAAAMVSGTGGGAVFWILAVRTSLGKPARGLPLTSPGA</sequence>